<feature type="domain" description="SLH" evidence="3">
    <location>
        <begin position="214"/>
        <end position="276"/>
    </location>
</feature>
<dbReference type="SMART" id="SM00646">
    <property type="entry name" value="Ami_3"/>
    <property type="match status" value="1"/>
</dbReference>
<organism evidence="4">
    <name type="scientific">Paenibacillus sp. SYP-B3998</name>
    <dbReference type="NCBI Taxonomy" id="2678564"/>
    <lineage>
        <taxon>Bacteria</taxon>
        <taxon>Bacillati</taxon>
        <taxon>Bacillota</taxon>
        <taxon>Bacilli</taxon>
        <taxon>Bacillales</taxon>
        <taxon>Paenibacillaceae</taxon>
        <taxon>Paenibacillus</taxon>
    </lineage>
</organism>
<dbReference type="PROSITE" id="PS51272">
    <property type="entry name" value="SLH"/>
    <property type="match status" value="3"/>
</dbReference>
<dbReference type="SUPFAM" id="SSF53187">
    <property type="entry name" value="Zn-dependent exopeptidases"/>
    <property type="match status" value="1"/>
</dbReference>
<dbReference type="CDD" id="cd02696">
    <property type="entry name" value="MurNAc-LAA"/>
    <property type="match status" value="1"/>
</dbReference>
<sequence>MNLLKKLLILSFLLTFAFPYQAFAYKVVLDAGHGGSDPGAIGINGLNEKDVNLDITQKLRDELARRGYDVVMTRTDDRYWSLAQRVEFTNSLKADLFVSVHANSHTSSKTNGSMVLYYDDAYPQEDYPASDTMKLMTPYSKDLAQHVLNSLLAASGTVNLGLVPSAVYVARMGTIPSILVETAFLSNTGDAALLADDTARTRMAIGIERGIEAYAPPVFTDTIGHWAREAILRMKNKNLIEGIGNRYEPERALTRAEFLTLMDRLFTFSKLKDPCSSSNSSTVSAAVYGCSFNNSSSATFTSNKQYKDLPATHWASPIFAKAKDLNLLQGYEDGTIRPDQSITRGEVSVLFDRLLQMAQSAAKQRPKALYPSFDDVPATLWSANAIYTLKHLGIINGTSENTFKPERTITRAEIAAMMDRYDSK</sequence>
<dbReference type="PANTHER" id="PTHR30404:SF0">
    <property type="entry name" value="N-ACETYLMURAMOYL-L-ALANINE AMIDASE AMIC"/>
    <property type="match status" value="1"/>
</dbReference>
<dbReference type="InterPro" id="IPR050695">
    <property type="entry name" value="N-acetylmuramoyl_amidase_3"/>
</dbReference>
<dbReference type="InterPro" id="IPR001119">
    <property type="entry name" value="SLH_dom"/>
</dbReference>
<feature type="domain" description="SLH" evidence="3">
    <location>
        <begin position="369"/>
        <end position="424"/>
    </location>
</feature>
<accession>A0A6G3ZSC2</accession>
<dbReference type="InterPro" id="IPR002508">
    <property type="entry name" value="MurNAc-LAA_cat"/>
</dbReference>
<keyword evidence="1" id="KW-0378">Hydrolase</keyword>
<feature type="signal peptide" evidence="2">
    <location>
        <begin position="1"/>
        <end position="22"/>
    </location>
</feature>
<dbReference type="AlphaFoldDB" id="A0A6G3ZSC2"/>
<proteinExistence type="predicted"/>
<evidence type="ECO:0000256" key="2">
    <source>
        <dbReference type="SAM" id="SignalP"/>
    </source>
</evidence>
<comment type="caution">
    <text evidence="4">The sequence shown here is derived from an EMBL/GenBank/DDBJ whole genome shotgun (WGS) entry which is preliminary data.</text>
</comment>
<dbReference type="EMBL" id="JAAIKC010000001">
    <property type="protein sequence ID" value="NEW04489.1"/>
    <property type="molecule type" value="Genomic_DNA"/>
</dbReference>
<evidence type="ECO:0000256" key="1">
    <source>
        <dbReference type="ARBA" id="ARBA00022801"/>
    </source>
</evidence>
<evidence type="ECO:0000313" key="4">
    <source>
        <dbReference type="EMBL" id="NEW04489.1"/>
    </source>
</evidence>
<keyword evidence="2" id="KW-0732">Signal</keyword>
<feature type="chain" id="PRO_5038787992" evidence="2">
    <location>
        <begin position="23"/>
        <end position="424"/>
    </location>
</feature>
<evidence type="ECO:0000259" key="3">
    <source>
        <dbReference type="PROSITE" id="PS51272"/>
    </source>
</evidence>
<dbReference type="GO" id="GO:0008745">
    <property type="term" value="F:N-acetylmuramoyl-L-alanine amidase activity"/>
    <property type="evidence" value="ECO:0007669"/>
    <property type="project" value="InterPro"/>
</dbReference>
<gene>
    <name evidence="4" type="ORF">GK047_00430</name>
</gene>
<dbReference type="RefSeq" id="WP_163940085.1">
    <property type="nucleotide sequence ID" value="NZ_JAAIKC010000001.1"/>
</dbReference>
<feature type="domain" description="SLH" evidence="3">
    <location>
        <begin position="302"/>
        <end position="365"/>
    </location>
</feature>
<name>A0A6G3ZSC2_9BACL</name>
<dbReference type="PANTHER" id="PTHR30404">
    <property type="entry name" value="N-ACETYLMURAMOYL-L-ALANINE AMIDASE"/>
    <property type="match status" value="1"/>
</dbReference>
<dbReference type="Pfam" id="PF01520">
    <property type="entry name" value="Amidase_3"/>
    <property type="match status" value="1"/>
</dbReference>
<reference evidence="4" key="1">
    <citation type="submission" date="2020-02" db="EMBL/GenBank/DDBJ databases">
        <authorList>
            <person name="Shen X.-R."/>
            <person name="Zhang Y.-X."/>
        </authorList>
    </citation>
    <scope>NUCLEOTIDE SEQUENCE</scope>
    <source>
        <strain evidence="4">SYP-B3998</strain>
    </source>
</reference>
<protein>
    <submittedName>
        <fullName evidence="4">N-acetylmuramoyl-L-alanine amidase</fullName>
    </submittedName>
</protein>
<dbReference type="Gene3D" id="3.40.630.40">
    <property type="entry name" value="Zn-dependent exopeptidases"/>
    <property type="match status" value="1"/>
</dbReference>
<dbReference type="GO" id="GO:0009253">
    <property type="term" value="P:peptidoglycan catabolic process"/>
    <property type="evidence" value="ECO:0007669"/>
    <property type="project" value="InterPro"/>
</dbReference>
<dbReference type="Pfam" id="PF00395">
    <property type="entry name" value="SLH"/>
    <property type="match status" value="3"/>
</dbReference>
<dbReference type="GO" id="GO:0030288">
    <property type="term" value="C:outer membrane-bounded periplasmic space"/>
    <property type="evidence" value="ECO:0007669"/>
    <property type="project" value="TreeGrafter"/>
</dbReference>